<dbReference type="InterPro" id="IPR000048">
    <property type="entry name" value="IQ_motif_EF-hand-BS"/>
</dbReference>
<dbReference type="Gene3D" id="1.20.5.190">
    <property type="match status" value="3"/>
</dbReference>
<dbReference type="InterPro" id="IPR027417">
    <property type="entry name" value="P-loop_NTPase"/>
</dbReference>
<evidence type="ECO:0000256" key="8">
    <source>
        <dbReference type="ARBA" id="ARBA00023175"/>
    </source>
</evidence>
<evidence type="ECO:0000259" key="13">
    <source>
        <dbReference type="PROSITE" id="PS51456"/>
    </source>
</evidence>
<keyword evidence="8 10" id="KW-0505">Motor protein</keyword>
<evidence type="ECO:0000256" key="4">
    <source>
        <dbReference type="ARBA" id="ARBA00022840"/>
    </source>
</evidence>
<keyword evidence="9 10" id="KW-0009">Actin-binding</keyword>
<dbReference type="Pfam" id="PF01843">
    <property type="entry name" value="DIL"/>
    <property type="match status" value="1"/>
</dbReference>
<dbReference type="Gene3D" id="3.40.850.10">
    <property type="entry name" value="Kinesin motor domain"/>
    <property type="match status" value="1"/>
</dbReference>
<dbReference type="Gene3D" id="1.20.58.530">
    <property type="match status" value="1"/>
</dbReference>
<proteinExistence type="inferred from homology"/>
<comment type="caution">
    <text evidence="15">The sequence shown here is derived from an EMBL/GenBank/DDBJ whole genome shotgun (WGS) entry which is preliminary data.</text>
</comment>
<dbReference type="InterPro" id="IPR004009">
    <property type="entry name" value="SH3_Myosin"/>
</dbReference>
<dbReference type="InterPro" id="IPR037975">
    <property type="entry name" value="MyosinXI_CBD"/>
</dbReference>
<dbReference type="Pfam" id="PF00063">
    <property type="entry name" value="Myosin_head"/>
    <property type="match status" value="1"/>
</dbReference>
<evidence type="ECO:0000256" key="3">
    <source>
        <dbReference type="ARBA" id="ARBA00022741"/>
    </source>
</evidence>
<dbReference type="CDD" id="cd01384">
    <property type="entry name" value="MYSc_Myo11"/>
    <property type="match status" value="1"/>
</dbReference>
<evidence type="ECO:0000256" key="10">
    <source>
        <dbReference type="PROSITE-ProRule" id="PRU00782"/>
    </source>
</evidence>
<keyword evidence="5" id="KW-0112">Calmodulin-binding</keyword>
<dbReference type="Proteomes" id="UP001237642">
    <property type="component" value="Unassembled WGS sequence"/>
</dbReference>
<keyword evidence="3 10" id="KW-0547">Nucleotide-binding</keyword>
<dbReference type="InterPro" id="IPR001609">
    <property type="entry name" value="Myosin_head_motor_dom-like"/>
</dbReference>
<dbReference type="SMART" id="SM00242">
    <property type="entry name" value="MYSc"/>
    <property type="match status" value="1"/>
</dbReference>
<dbReference type="GO" id="GO:0051015">
    <property type="term" value="F:actin filament binding"/>
    <property type="evidence" value="ECO:0007669"/>
    <property type="project" value="TreeGrafter"/>
</dbReference>
<dbReference type="PROSITE" id="PS50096">
    <property type="entry name" value="IQ"/>
    <property type="match status" value="4"/>
</dbReference>
<evidence type="ECO:0000259" key="14">
    <source>
        <dbReference type="PROSITE" id="PS51844"/>
    </source>
</evidence>
<dbReference type="GO" id="GO:0005524">
    <property type="term" value="F:ATP binding"/>
    <property type="evidence" value="ECO:0007669"/>
    <property type="project" value="UniProtKB-UniRule"/>
</dbReference>
<dbReference type="PROSITE" id="PS51844">
    <property type="entry name" value="SH3_LIKE"/>
    <property type="match status" value="1"/>
</dbReference>
<dbReference type="GO" id="GO:0005516">
    <property type="term" value="F:calmodulin binding"/>
    <property type="evidence" value="ECO:0007669"/>
    <property type="project" value="UniProtKB-KW"/>
</dbReference>
<dbReference type="Pfam" id="PF02736">
    <property type="entry name" value="Myosin_N"/>
    <property type="match status" value="1"/>
</dbReference>
<dbReference type="EMBL" id="JAUIZM010000007">
    <property type="protein sequence ID" value="KAK1373106.1"/>
    <property type="molecule type" value="Genomic_DNA"/>
</dbReference>
<feature type="domain" description="Dilute" evidence="12">
    <location>
        <begin position="1168"/>
        <end position="1484"/>
    </location>
</feature>
<dbReference type="Gene3D" id="1.20.120.720">
    <property type="entry name" value="Myosin VI head, motor domain, U50 subdomain"/>
    <property type="match status" value="1"/>
</dbReference>
<dbReference type="GO" id="GO:0016020">
    <property type="term" value="C:membrane"/>
    <property type="evidence" value="ECO:0007669"/>
    <property type="project" value="TreeGrafter"/>
</dbReference>
<evidence type="ECO:0000256" key="6">
    <source>
        <dbReference type="ARBA" id="ARBA00023054"/>
    </source>
</evidence>
<sequence length="1541" mass="174538">MTDQVGNRLLGTSVNIIVGTHVWVEDPKVAWIDGQVTKITGKDVEIETTNGNKVVAKLSNIYPKDDEAPPAGVDDMTRLSYLHEPGVLQNLAIRYQLNEIYTYTGSILIAINPFQKLPHLYDPHMMEQYKGAPFGELSPHVYAIADVAYRAMIKEGKSNSILVSGESGAGKTETTKMLMRYLAFLGGRKSTEGRTVEQQVLESNPVLEAFGNAKTVRNNNSSRFGKFVEIQFDKQGRISGAAIRTYLLERSRVCQVSDPERNYHCFYLLCAAPPEVLEKYKLRSAKSFRYLNQSKCFELAGVNDTEEYLATRRAMDVVGISEFEQEAIFRVVAAILHIGNVDFAKGKEVDSSILKDSTSKFHLQMAVELLKCDLNALEDALLKRVMVTPEEVIKRSLDPVAAVVGRDGLAKTLYSRLFDWLVDKINVSIGQDPNSKSLIGVLDIYGFESFKQNSFEQFCINFTNEKLQQHFNQHVFKMEQEEYTKEEIDWSYIEFVDNQDVLDLIEKKPGGIVALLDEACMFPKSTHETFSQKLYQTFKAHKRFVKPKLSRTDFTIAHYAGEVQYQSEQFLDKNKDYVVPEHQDLLTASKCSFVAGLFPPQPAETPKASNKSSKFSSIGSRFKVQLQQLMETLNSTEPHYVRCVKPNNVLKPSIFENVNVMQQLRCGGVLEAIRISCAGYPTRKTFFEFANRFGILVPKVLEKNLEEKMACKKILDKTGLKGAQIGKTKVFLRAGQMAELDSRRALKLSGAAKIIQRKIKTFIARKYFLALRKAALCMQAFCRGILACKLYGNMRREAASIKIQKKMKGHHWKMSYNKLKISVVVIQTGLRAMACHKEFKKKKQNTAATMIQARWHGHKTLAYYKKLIRASIVTQCRWRGKIAKKELRKLKMASRETGALRDAKTKLEKQVEELTWRLQLEKRLRTDLEETKGQEITKLHNSLQGMQNKVDETKALLVKEHEVAQKAIEEAAAAVKETPVHIEDTEKIEALSAEVETLKALLQSEREKANDFERKYAEAMDSSEEKRQKLEETEKRVRQLQESLNRFEEKLTNLESENKVLRQQALSMAENSKLLANRSKSLIQRGELTRAAIELPSPPIQQLKEQAEVEEWPQKSLNEKQQEYQDLLIRCIAQPLGFSKGRPVAACIIYKCLRHWRSFEVERASIFDRIIQTIGHAIETQDDNKTLAYWLSNASTLLLLLQRTLKASAAAGMTPQHRRSPSTLFGRMTRSFRGNPLGTDLSSANGNGEVTGGVDTLRQVEAKYPALLFKQQLAAYVEKIYGMIRDNLKKEISPVLGLCIQAPRISRASLIKAKGTARTLANAAAQEILTGHWQGIVRSIGNFLSLLKSNYVPPFLVRKVFTQIFSFINVQLFNSLLLRRECCSFSNGEYVKTGLAELEHWCYKATAEFAGSAWDELKHIRQAIGFLVINQKPKKTLDEISHDLCPVLSIQQLYRISTMFWDDKYGTHSLSPDVISSMRVLMAEDSNNAVSSSFLLDDDSSIPFSVDDISKTMDQITISDIEPPPLIRENAGFNFLLPLST</sequence>
<dbReference type="FunFam" id="1.20.5.190:FF:000001">
    <property type="entry name" value="unconventional myosin-Va"/>
    <property type="match status" value="1"/>
</dbReference>
<dbReference type="InterPro" id="IPR036961">
    <property type="entry name" value="Kinesin_motor_dom_sf"/>
</dbReference>
<dbReference type="PROSITE" id="PS51126">
    <property type="entry name" value="DILUTE"/>
    <property type="match status" value="1"/>
</dbReference>
<evidence type="ECO:0000256" key="9">
    <source>
        <dbReference type="ARBA" id="ARBA00023203"/>
    </source>
</evidence>
<comment type="similarity">
    <text evidence="1">Belongs to the TRAFAC class myosin-kinesin ATPase superfamily. Myosin family. Plant myosin class XI subfamily.</text>
</comment>
<dbReference type="FunFam" id="1.10.10.820:FF:000001">
    <property type="entry name" value="Myosin heavy chain"/>
    <property type="match status" value="1"/>
</dbReference>
<dbReference type="Gene3D" id="3.30.70.1590">
    <property type="match status" value="1"/>
</dbReference>
<feature type="coiled-coil region" evidence="11">
    <location>
        <begin position="988"/>
        <end position="1071"/>
    </location>
</feature>
<feature type="binding site" evidence="10">
    <location>
        <begin position="165"/>
        <end position="172"/>
    </location>
    <ligand>
        <name>ATP</name>
        <dbReference type="ChEBI" id="CHEBI:30616"/>
    </ligand>
</feature>
<dbReference type="FunFam" id="1.20.58.530:FF:000002">
    <property type="entry name" value="Class V myosin"/>
    <property type="match status" value="1"/>
</dbReference>
<dbReference type="SMART" id="SM01132">
    <property type="entry name" value="DIL"/>
    <property type="match status" value="1"/>
</dbReference>
<keyword evidence="16" id="KW-1185">Reference proteome</keyword>
<dbReference type="PANTHER" id="PTHR13140">
    <property type="entry name" value="MYOSIN"/>
    <property type="match status" value="1"/>
</dbReference>
<evidence type="ECO:0000313" key="16">
    <source>
        <dbReference type="Proteomes" id="UP001237642"/>
    </source>
</evidence>
<dbReference type="Pfam" id="PF00612">
    <property type="entry name" value="IQ"/>
    <property type="match status" value="2"/>
</dbReference>
<dbReference type="Gene3D" id="1.10.10.820">
    <property type="match status" value="1"/>
</dbReference>
<keyword evidence="2" id="KW-0677">Repeat</keyword>
<dbReference type="PRINTS" id="PR00193">
    <property type="entry name" value="MYOSINHEAVY"/>
</dbReference>
<keyword evidence="4 10" id="KW-0067">ATP-binding</keyword>
<evidence type="ECO:0000313" key="15">
    <source>
        <dbReference type="EMBL" id="KAK1373106.1"/>
    </source>
</evidence>
<protein>
    <submittedName>
        <fullName evidence="15">Myosin-9</fullName>
    </submittedName>
</protein>
<accession>A0AAD8HUG8</accession>
<dbReference type="FunFam" id="1.20.120.720:FF:000011">
    <property type="entry name" value="Myosin 2"/>
    <property type="match status" value="1"/>
</dbReference>
<dbReference type="GO" id="GO:0016459">
    <property type="term" value="C:myosin complex"/>
    <property type="evidence" value="ECO:0007669"/>
    <property type="project" value="UniProtKB-KW"/>
</dbReference>
<dbReference type="InterPro" id="IPR036018">
    <property type="entry name" value="MYSc_Myo11"/>
</dbReference>
<reference evidence="15" key="1">
    <citation type="submission" date="2023-02" db="EMBL/GenBank/DDBJ databases">
        <title>Genome of toxic invasive species Heracleum sosnowskyi carries increased number of genes despite the absence of recent whole-genome duplications.</title>
        <authorList>
            <person name="Schelkunov M."/>
            <person name="Shtratnikova V."/>
            <person name="Makarenko M."/>
            <person name="Klepikova A."/>
            <person name="Omelchenko D."/>
            <person name="Novikova G."/>
            <person name="Obukhova E."/>
            <person name="Bogdanov V."/>
            <person name="Penin A."/>
            <person name="Logacheva M."/>
        </authorList>
    </citation>
    <scope>NUCLEOTIDE SEQUENCE</scope>
    <source>
        <strain evidence="15">Hsosn_3</strain>
        <tissue evidence="15">Leaf</tissue>
    </source>
</reference>
<name>A0AAD8HUG8_9APIA</name>
<feature type="region of interest" description="Actin-binding" evidence="10">
    <location>
        <begin position="626"/>
        <end position="648"/>
    </location>
</feature>
<dbReference type="GO" id="GO:0007015">
    <property type="term" value="P:actin filament organization"/>
    <property type="evidence" value="ECO:0007669"/>
    <property type="project" value="InterPro"/>
</dbReference>
<evidence type="ECO:0000256" key="1">
    <source>
        <dbReference type="ARBA" id="ARBA00008049"/>
    </source>
</evidence>
<feature type="domain" description="Myosin N-terminal SH3-like" evidence="14">
    <location>
        <begin position="17"/>
        <end position="66"/>
    </location>
</feature>
<evidence type="ECO:0000259" key="12">
    <source>
        <dbReference type="PROSITE" id="PS51126"/>
    </source>
</evidence>
<keyword evidence="6 11" id="KW-0175">Coiled coil</keyword>
<feature type="domain" description="Myosin motor" evidence="13">
    <location>
        <begin position="71"/>
        <end position="745"/>
    </location>
</feature>
<organism evidence="15 16">
    <name type="scientific">Heracleum sosnowskyi</name>
    <dbReference type="NCBI Taxonomy" id="360622"/>
    <lineage>
        <taxon>Eukaryota</taxon>
        <taxon>Viridiplantae</taxon>
        <taxon>Streptophyta</taxon>
        <taxon>Embryophyta</taxon>
        <taxon>Tracheophyta</taxon>
        <taxon>Spermatophyta</taxon>
        <taxon>Magnoliopsida</taxon>
        <taxon>eudicotyledons</taxon>
        <taxon>Gunneridae</taxon>
        <taxon>Pentapetalae</taxon>
        <taxon>asterids</taxon>
        <taxon>campanulids</taxon>
        <taxon>Apiales</taxon>
        <taxon>Apiaceae</taxon>
        <taxon>Apioideae</taxon>
        <taxon>apioid superclade</taxon>
        <taxon>Tordylieae</taxon>
        <taxon>Tordyliinae</taxon>
        <taxon>Heracleum</taxon>
    </lineage>
</organism>
<dbReference type="PANTHER" id="PTHR13140:SF807">
    <property type="entry name" value="MYOSIN-9-LIKE ISOFORM X1"/>
    <property type="match status" value="1"/>
</dbReference>
<gene>
    <name evidence="15" type="ORF">POM88_029299</name>
</gene>
<dbReference type="GO" id="GO:0000146">
    <property type="term" value="F:microfilament motor activity"/>
    <property type="evidence" value="ECO:0007669"/>
    <property type="project" value="TreeGrafter"/>
</dbReference>
<dbReference type="PROSITE" id="PS51456">
    <property type="entry name" value="MYOSIN_MOTOR"/>
    <property type="match status" value="1"/>
</dbReference>
<dbReference type="CDD" id="cd15475">
    <property type="entry name" value="MyosinXI_CBD"/>
    <property type="match status" value="1"/>
</dbReference>
<dbReference type="SMART" id="SM00015">
    <property type="entry name" value="IQ"/>
    <property type="match status" value="6"/>
</dbReference>
<evidence type="ECO:0000256" key="7">
    <source>
        <dbReference type="ARBA" id="ARBA00023123"/>
    </source>
</evidence>
<dbReference type="InterPro" id="IPR002710">
    <property type="entry name" value="Dilute_dom"/>
</dbReference>
<evidence type="ECO:0000256" key="2">
    <source>
        <dbReference type="ARBA" id="ARBA00022737"/>
    </source>
</evidence>
<dbReference type="SUPFAM" id="SSF52540">
    <property type="entry name" value="P-loop containing nucleoside triphosphate hydrolases"/>
    <property type="match status" value="2"/>
</dbReference>
<dbReference type="GO" id="GO:0030048">
    <property type="term" value="P:actin filament-based movement"/>
    <property type="evidence" value="ECO:0007669"/>
    <property type="project" value="UniProtKB-ARBA"/>
</dbReference>
<dbReference type="GO" id="GO:0005737">
    <property type="term" value="C:cytoplasm"/>
    <property type="evidence" value="ECO:0007669"/>
    <property type="project" value="TreeGrafter"/>
</dbReference>
<reference evidence="15" key="2">
    <citation type="submission" date="2023-05" db="EMBL/GenBank/DDBJ databases">
        <authorList>
            <person name="Schelkunov M.I."/>
        </authorList>
    </citation>
    <scope>NUCLEOTIDE SEQUENCE</scope>
    <source>
        <strain evidence="15">Hsosn_3</strain>
        <tissue evidence="15">Leaf</tissue>
    </source>
</reference>
<evidence type="ECO:0000256" key="11">
    <source>
        <dbReference type="SAM" id="Coils"/>
    </source>
</evidence>
<evidence type="ECO:0000256" key="5">
    <source>
        <dbReference type="ARBA" id="ARBA00022860"/>
    </source>
</evidence>
<keyword evidence="7 10" id="KW-0518">Myosin</keyword>